<proteinExistence type="predicted"/>
<dbReference type="EMBL" id="JBHSDH010000013">
    <property type="protein sequence ID" value="MFC4292580.1"/>
    <property type="molecule type" value="Genomic_DNA"/>
</dbReference>
<dbReference type="RefSeq" id="WP_381423387.1">
    <property type="nucleotide sequence ID" value="NZ_JBHSDH010000013.1"/>
</dbReference>
<organism evidence="1 2">
    <name type="scientific">Sphingorhabdus arenilitoris</name>
    <dbReference type="NCBI Taxonomy" id="1490041"/>
    <lineage>
        <taxon>Bacteria</taxon>
        <taxon>Pseudomonadati</taxon>
        <taxon>Pseudomonadota</taxon>
        <taxon>Alphaproteobacteria</taxon>
        <taxon>Sphingomonadales</taxon>
        <taxon>Sphingomonadaceae</taxon>
        <taxon>Sphingorhabdus</taxon>
    </lineage>
</organism>
<evidence type="ECO:0000313" key="2">
    <source>
        <dbReference type="Proteomes" id="UP001595887"/>
    </source>
</evidence>
<gene>
    <name evidence="1" type="ORF">ACFOWX_09170</name>
</gene>
<name>A0ABV8RI77_9SPHN</name>
<accession>A0ABV8RI77</accession>
<reference evidence="2" key="1">
    <citation type="journal article" date="2019" name="Int. J. Syst. Evol. Microbiol.">
        <title>The Global Catalogue of Microorganisms (GCM) 10K type strain sequencing project: providing services to taxonomists for standard genome sequencing and annotation.</title>
        <authorList>
            <consortium name="The Broad Institute Genomics Platform"/>
            <consortium name="The Broad Institute Genome Sequencing Center for Infectious Disease"/>
            <person name="Wu L."/>
            <person name="Ma J."/>
        </authorList>
    </citation>
    <scope>NUCLEOTIDE SEQUENCE [LARGE SCALE GENOMIC DNA]</scope>
    <source>
        <strain evidence="2">CECT 8531</strain>
    </source>
</reference>
<protein>
    <submittedName>
        <fullName evidence="1">Uncharacterized protein</fullName>
    </submittedName>
</protein>
<keyword evidence="2" id="KW-1185">Reference proteome</keyword>
<evidence type="ECO:0000313" key="1">
    <source>
        <dbReference type="EMBL" id="MFC4292580.1"/>
    </source>
</evidence>
<sequence>MNPSINDRLSSVLRALETVILPALPASASLAQEQVMMAMGQLQIIQGTLDHVPAYEAEELADITAMGEAILAAGCPADAAQLLRAALGNPEGHPREQTEAIKSAIDVVLNAIKNDRDAHAVIASVILPLAEKRAMKDREWFKIMGFDIELSAG</sequence>
<dbReference type="Proteomes" id="UP001595887">
    <property type="component" value="Unassembled WGS sequence"/>
</dbReference>
<comment type="caution">
    <text evidence="1">The sequence shown here is derived from an EMBL/GenBank/DDBJ whole genome shotgun (WGS) entry which is preliminary data.</text>
</comment>